<name>W8F4K5_9BACT</name>
<dbReference type="KEGG" id="hsw:Hsw_3327"/>
<keyword evidence="3" id="KW-1185">Reference proteome</keyword>
<sequence length="58" mass="6280">MPIRSRIIFLLAVLGLIAALTYFVKTAPQTTNPQTRSTFPPESLSQPKAVPGNEKAPT</sequence>
<evidence type="ECO:0000313" key="3">
    <source>
        <dbReference type="Proteomes" id="UP000019423"/>
    </source>
</evidence>
<dbReference type="HOGENOM" id="CLU_2973314_0_0_10"/>
<feature type="compositionally biased region" description="Polar residues" evidence="1">
    <location>
        <begin position="30"/>
        <end position="46"/>
    </location>
</feature>
<reference evidence="2 3" key="1">
    <citation type="submission" date="2014-01" db="EMBL/GenBank/DDBJ databases">
        <title>Complete genome sequence of ionizing-radiation resistance bacterium Hymenobacter swuensis DY53.</title>
        <authorList>
            <person name="Jung J.-H."/>
            <person name="Jeong S.-W."/>
            <person name="Joe M.-H."/>
            <person name="Cho y.-j."/>
            <person name="Kim M.-K."/>
            <person name="Lim S.-Y."/>
        </authorList>
    </citation>
    <scope>NUCLEOTIDE SEQUENCE [LARGE SCALE GENOMIC DNA]</scope>
    <source>
        <strain evidence="2 3">DY53</strain>
    </source>
</reference>
<dbReference type="EMBL" id="CP007145">
    <property type="protein sequence ID" value="AHJ98922.1"/>
    <property type="molecule type" value="Genomic_DNA"/>
</dbReference>
<protein>
    <submittedName>
        <fullName evidence="2">Uncharacterized protein</fullName>
    </submittedName>
</protein>
<gene>
    <name evidence="2" type="ORF">Hsw_3327</name>
</gene>
<dbReference type="STRING" id="1227739.Hsw_3327"/>
<dbReference type="AlphaFoldDB" id="W8F4K5"/>
<proteinExistence type="predicted"/>
<accession>W8F4K5</accession>
<evidence type="ECO:0000256" key="1">
    <source>
        <dbReference type="SAM" id="MobiDB-lite"/>
    </source>
</evidence>
<evidence type="ECO:0000313" key="2">
    <source>
        <dbReference type="EMBL" id="AHJ98922.1"/>
    </source>
</evidence>
<feature type="region of interest" description="Disordered" evidence="1">
    <location>
        <begin position="30"/>
        <end position="58"/>
    </location>
</feature>
<organism evidence="2 3">
    <name type="scientific">Hymenobacter swuensis DY53</name>
    <dbReference type="NCBI Taxonomy" id="1227739"/>
    <lineage>
        <taxon>Bacteria</taxon>
        <taxon>Pseudomonadati</taxon>
        <taxon>Bacteroidota</taxon>
        <taxon>Cytophagia</taxon>
        <taxon>Cytophagales</taxon>
        <taxon>Hymenobacteraceae</taxon>
        <taxon>Hymenobacter</taxon>
    </lineage>
</organism>
<dbReference type="Proteomes" id="UP000019423">
    <property type="component" value="Chromosome"/>
</dbReference>